<dbReference type="KEGG" id="mco:MCJ_005470"/>
<name>C5J6Y3_MESCH</name>
<dbReference type="InterPro" id="IPR004119">
    <property type="entry name" value="EcKL"/>
</dbReference>
<protein>
    <submittedName>
        <fullName evidence="1">HYPOTHETICAL Uncharacterized 59.8 kDa protein in licA 3region</fullName>
    </submittedName>
</protein>
<keyword evidence="2" id="KW-1185">Reference proteome</keyword>
<dbReference type="Proteomes" id="UP000001491">
    <property type="component" value="Chromosome"/>
</dbReference>
<accession>C5J6Y3</accession>
<organism evidence="1 2">
    <name type="scientific">Mesomycoplasma conjunctivae (strain ATCC 25834 / NCTC 10147 / HRC/581)</name>
    <name type="common">Mycoplasma conjunctivae</name>
    <dbReference type="NCBI Taxonomy" id="572263"/>
    <lineage>
        <taxon>Bacteria</taxon>
        <taxon>Bacillati</taxon>
        <taxon>Mycoplasmatota</taxon>
        <taxon>Mycoplasmoidales</taxon>
        <taxon>Metamycoplasmataceae</taxon>
        <taxon>Mesomycoplasma</taxon>
    </lineage>
</organism>
<dbReference type="HOGENOM" id="CLU_089619_0_0_14"/>
<evidence type="ECO:0000313" key="2">
    <source>
        <dbReference type="Proteomes" id="UP000001491"/>
    </source>
</evidence>
<evidence type="ECO:0000313" key="1">
    <source>
        <dbReference type="EMBL" id="CAT05246.1"/>
    </source>
</evidence>
<sequence length="221" mass="27338">MFIKEIEQKIPTYIFKHLRKIELIYCGYHNCSYSAFYKDEKVQIRIAKNNFVNWKNESIYLEGNTDFIFYKNGNFIKKWYEGNILNKTIAKENQRLLFQKILDFQEQKPSNIEQFDWNILNITDQKYCNILKKYQNEQLVLNHGDLCFKNIIFNEKTKEIKFIDFEWVRYNSKYFDLVCLYLYMNIDKDEIISYFNLDRQKFADYVYLIKTFNKYWNLKFY</sequence>
<dbReference type="SUPFAM" id="SSF56112">
    <property type="entry name" value="Protein kinase-like (PK-like)"/>
    <property type="match status" value="1"/>
</dbReference>
<dbReference type="InterPro" id="IPR011009">
    <property type="entry name" value="Kinase-like_dom_sf"/>
</dbReference>
<dbReference type="EMBL" id="FM864216">
    <property type="protein sequence ID" value="CAT05246.1"/>
    <property type="molecule type" value="Genomic_DNA"/>
</dbReference>
<dbReference type="Gene3D" id="3.90.1200.10">
    <property type="match status" value="1"/>
</dbReference>
<dbReference type="Pfam" id="PF02958">
    <property type="entry name" value="EcKL"/>
    <property type="match status" value="1"/>
</dbReference>
<gene>
    <name evidence="1" type="ordered locus">MCJ_005470</name>
</gene>
<dbReference type="AlphaFoldDB" id="C5J6Y3"/>
<dbReference type="eggNOG" id="COG0510">
    <property type="taxonomic scope" value="Bacteria"/>
</dbReference>
<proteinExistence type="predicted"/>
<reference evidence="2" key="1">
    <citation type="journal article" date="2009" name="BMC Bioinformatics">
        <title>The Mycoplasma conjunctivae genome sequencing, annotation and analysis.</title>
        <authorList>
            <person name="Calderon-Copete S.P."/>
            <person name="Wigger G."/>
            <person name="Wunderlin C."/>
            <person name="Schmidheini T."/>
            <person name="Frey J."/>
            <person name="Quail M.A."/>
            <person name="Falquet L."/>
        </authorList>
    </citation>
    <scope>NUCLEOTIDE SEQUENCE [LARGE SCALE GENOMIC DNA]</scope>
    <source>
        <strain evidence="2">ATCC 25834 / NCTC 10147 / HRC/581</strain>
    </source>
</reference>